<gene>
    <name evidence="2" type="ORF">CEG18_21675</name>
</gene>
<organism evidence="2 3">
    <name type="scientific">Pseudomonas nitroreducens</name>
    <dbReference type="NCBI Taxonomy" id="46680"/>
    <lineage>
        <taxon>Bacteria</taxon>
        <taxon>Pseudomonadati</taxon>
        <taxon>Pseudomonadota</taxon>
        <taxon>Gammaproteobacteria</taxon>
        <taxon>Pseudomonadales</taxon>
        <taxon>Pseudomonadaceae</taxon>
        <taxon>Pseudomonas</taxon>
    </lineage>
</organism>
<dbReference type="AlphaFoldDB" id="A0A246F637"/>
<name>A0A246F637_PSENT</name>
<evidence type="ECO:0000313" key="2">
    <source>
        <dbReference type="EMBL" id="OWP48633.1"/>
    </source>
</evidence>
<evidence type="ECO:0000256" key="1">
    <source>
        <dbReference type="SAM" id="SignalP"/>
    </source>
</evidence>
<dbReference type="EMBL" id="NJBA01000008">
    <property type="protein sequence ID" value="OWP48633.1"/>
    <property type="molecule type" value="Genomic_DNA"/>
</dbReference>
<protein>
    <submittedName>
        <fullName evidence="2">Holliday junction resolvase</fullName>
    </submittedName>
</protein>
<keyword evidence="1" id="KW-0732">Signal</keyword>
<dbReference type="STRING" id="46680.GCA_000807755_05993"/>
<proteinExistence type="predicted"/>
<accession>A0A246F637</accession>
<dbReference type="eggNOG" id="ENOG5031HFU">
    <property type="taxonomic scope" value="Bacteria"/>
</dbReference>
<feature type="signal peptide" evidence="1">
    <location>
        <begin position="1"/>
        <end position="19"/>
    </location>
</feature>
<dbReference type="Pfam" id="PF09498">
    <property type="entry name" value="DUF2388"/>
    <property type="match status" value="1"/>
</dbReference>
<evidence type="ECO:0000313" key="3">
    <source>
        <dbReference type="Proteomes" id="UP000198145"/>
    </source>
</evidence>
<dbReference type="RefSeq" id="WP_088420544.1">
    <property type="nucleotide sequence ID" value="NZ_NJBA01000008.1"/>
</dbReference>
<dbReference type="InterPro" id="IPR012661">
    <property type="entry name" value="CHP02448"/>
</dbReference>
<feature type="chain" id="PRO_5013123058" evidence="1">
    <location>
        <begin position="20"/>
        <end position="97"/>
    </location>
</feature>
<dbReference type="Proteomes" id="UP000198145">
    <property type="component" value="Unassembled WGS sequence"/>
</dbReference>
<comment type="caution">
    <text evidence="2">The sequence shown here is derived from an EMBL/GenBank/DDBJ whole genome shotgun (WGS) entry which is preliminary data.</text>
</comment>
<sequence length="97" mass="10624">MRTLLFLLPLLTCSLPTQAFDQTTQFPVGTSYATSQVTSAPFDNKLLRGARDDAAQFVATDGALRGARLEAALHWLRQQHPELAANDRELAEAILAK</sequence>
<dbReference type="NCBIfam" id="TIGR02448">
    <property type="entry name" value="conserverd hypothetical protein"/>
    <property type="match status" value="1"/>
</dbReference>
<reference evidence="2 3" key="1">
    <citation type="submission" date="2017-06" db="EMBL/GenBank/DDBJ databases">
        <title>Draft genome of Pseudomonas nitroreducens DF05.</title>
        <authorList>
            <person name="Iyer R."/>
        </authorList>
    </citation>
    <scope>NUCLEOTIDE SEQUENCE [LARGE SCALE GENOMIC DNA]</scope>
    <source>
        <strain evidence="2 3">DF05</strain>
    </source>
</reference>